<evidence type="ECO:0000256" key="1">
    <source>
        <dbReference type="SAM" id="SignalP"/>
    </source>
</evidence>
<dbReference type="Proteomes" id="UP000704176">
    <property type="component" value="Unassembled WGS sequence"/>
</dbReference>
<dbReference type="PROSITE" id="PS51257">
    <property type="entry name" value="PROKAR_LIPOPROTEIN"/>
    <property type="match status" value="1"/>
</dbReference>
<keyword evidence="1" id="KW-0732">Signal</keyword>
<feature type="signal peptide" evidence="1">
    <location>
        <begin position="1"/>
        <end position="29"/>
    </location>
</feature>
<protein>
    <recommendedName>
        <fullName evidence="4">Lipoprotein</fullName>
    </recommendedName>
</protein>
<gene>
    <name evidence="2" type="ORF">K9B37_00110</name>
</gene>
<dbReference type="RefSeq" id="WP_224310766.1">
    <property type="nucleotide sequence ID" value="NZ_JAIRBM010000001.1"/>
</dbReference>
<proteinExistence type="predicted"/>
<evidence type="ECO:0000313" key="3">
    <source>
        <dbReference type="Proteomes" id="UP000704176"/>
    </source>
</evidence>
<keyword evidence="3" id="KW-1185">Reference proteome</keyword>
<evidence type="ECO:0000313" key="2">
    <source>
        <dbReference type="EMBL" id="MBZ6074703.1"/>
    </source>
</evidence>
<feature type="chain" id="PRO_5046229962" description="Lipoprotein" evidence="1">
    <location>
        <begin position="30"/>
        <end position="136"/>
    </location>
</feature>
<reference evidence="2 3" key="1">
    <citation type="submission" date="2021-09" db="EMBL/GenBank/DDBJ databases">
        <title>The complete genome sequence of a new microorganism.</title>
        <authorList>
            <person name="Zi Z."/>
        </authorList>
    </citation>
    <scope>NUCLEOTIDE SEQUENCE [LARGE SCALE GENOMIC DNA]</scope>
    <source>
        <strain evidence="2 3">WGZ8</strain>
    </source>
</reference>
<dbReference type="EMBL" id="JAIRBM010000001">
    <property type="protein sequence ID" value="MBZ6074703.1"/>
    <property type="molecule type" value="Genomic_DNA"/>
</dbReference>
<evidence type="ECO:0008006" key="4">
    <source>
        <dbReference type="Google" id="ProtNLM"/>
    </source>
</evidence>
<comment type="caution">
    <text evidence="2">The sequence shown here is derived from an EMBL/GenBank/DDBJ whole genome shotgun (WGS) entry which is preliminary data.</text>
</comment>
<name>A0ABS7VGS4_9HYPH</name>
<accession>A0ABS7VGS4</accession>
<sequence length="136" mass="14332">MTPSTRRRLRTPILATVLMVGGCAGPESAAVEEPTWTGTMGARLKAGIRAIQDATPELPRMSRIVQGSDRCTISASGDADCGEAAIRICKARGYDAGQAIDTASVNSCRPRSVDQLQSGDGLSCKTKYQVTAALCW</sequence>
<organism evidence="2 3">
    <name type="scientific">Microvirga puerhi</name>
    <dbReference type="NCBI Taxonomy" id="2876078"/>
    <lineage>
        <taxon>Bacteria</taxon>
        <taxon>Pseudomonadati</taxon>
        <taxon>Pseudomonadota</taxon>
        <taxon>Alphaproteobacteria</taxon>
        <taxon>Hyphomicrobiales</taxon>
        <taxon>Methylobacteriaceae</taxon>
        <taxon>Microvirga</taxon>
    </lineage>
</organism>